<comment type="caution">
    <text evidence="1">The sequence shown here is derived from an EMBL/GenBank/DDBJ whole genome shotgun (WGS) entry which is preliminary data.</text>
</comment>
<sequence>MTKFPSESDEQIGFLQWWRAQFPGVRIFHIPNGGHRAMSVAKKMKAEGVCPGVPDLYVPAWRLWIEMKRRKGGRLSAEQREWAEYLEGIGDTVIVGNGAEDASRQVLAFLRARRARQTE</sequence>
<dbReference type="GO" id="GO:0003676">
    <property type="term" value="F:nucleic acid binding"/>
    <property type="evidence" value="ECO:0007669"/>
    <property type="project" value="InterPro"/>
</dbReference>
<dbReference type="EMBL" id="VIFK01000381">
    <property type="protein sequence ID" value="TQE95452.1"/>
    <property type="molecule type" value="Genomic_DNA"/>
</dbReference>
<evidence type="ECO:0000313" key="1">
    <source>
        <dbReference type="EMBL" id="TQE95452.1"/>
    </source>
</evidence>
<organism evidence="1 2">
    <name type="scientific">Spiribacter salinus</name>
    <dbReference type="NCBI Taxonomy" id="1335746"/>
    <lineage>
        <taxon>Bacteria</taxon>
        <taxon>Pseudomonadati</taxon>
        <taxon>Pseudomonadota</taxon>
        <taxon>Gammaproteobacteria</taxon>
        <taxon>Chromatiales</taxon>
        <taxon>Ectothiorhodospiraceae</taxon>
        <taxon>Spiribacter</taxon>
    </lineage>
</organism>
<gene>
    <name evidence="1" type="ORF">FKY71_17145</name>
</gene>
<protein>
    <submittedName>
        <fullName evidence="1">VRR-NUC domain-containing protein</fullName>
    </submittedName>
</protein>
<reference evidence="1 2" key="1">
    <citation type="submission" date="2019-06" db="EMBL/GenBank/DDBJ databases">
        <title>Metagenome assembled Genome of Spiribacter salinus SL48-SHIP from the microbial mat of Salt Lake 48 (Novosibirsk region, Russia).</title>
        <authorList>
            <person name="Shipova A."/>
            <person name="Rozanov A.S."/>
            <person name="Bryanskaya A.V."/>
            <person name="Peltek S.E."/>
        </authorList>
    </citation>
    <scope>NUCLEOTIDE SEQUENCE [LARGE SCALE GENOMIC DNA]</scope>
    <source>
        <strain evidence="1">SL48-SHIP-2</strain>
    </source>
</reference>
<accession>A0A540VFG9</accession>
<proteinExistence type="predicted"/>
<dbReference type="InterPro" id="IPR011856">
    <property type="entry name" value="tRNA_endonuc-like_dom_sf"/>
</dbReference>
<dbReference type="AlphaFoldDB" id="A0A540VFG9"/>
<dbReference type="Gene3D" id="3.40.1350.10">
    <property type="match status" value="1"/>
</dbReference>
<evidence type="ECO:0000313" key="2">
    <source>
        <dbReference type="Proteomes" id="UP000315400"/>
    </source>
</evidence>
<name>A0A540VFG9_9GAMM</name>
<dbReference type="Proteomes" id="UP000315400">
    <property type="component" value="Unassembled WGS sequence"/>
</dbReference>